<reference evidence="12 13" key="1">
    <citation type="submission" date="2023-05" db="EMBL/GenBank/DDBJ databases">
        <title>A new hyperthermophilic archaea 'Ignisphaera cupida' sp. nov. and description of the family 'Ignisphaeraceae' fam. nov.</title>
        <authorList>
            <person name="Podosokorskaya O.A."/>
            <person name="Elcheninov A.G."/>
            <person name="Klukina A."/>
            <person name="Merkel A.Y."/>
        </authorList>
    </citation>
    <scope>NUCLEOTIDE SEQUENCE [LARGE SCALE GENOMIC DNA]</scope>
    <source>
        <strain evidence="12 13">4213-co</strain>
    </source>
</reference>
<dbReference type="InterPro" id="IPR020922">
    <property type="entry name" value="dITP/XTP_pyrophosphatase"/>
</dbReference>
<gene>
    <name evidence="12" type="ORF">QPL79_03015</name>
</gene>
<feature type="binding site" evidence="10">
    <location>
        <position position="167"/>
    </location>
    <ligand>
        <name>substrate</name>
    </ligand>
</feature>
<dbReference type="SUPFAM" id="SSF52972">
    <property type="entry name" value="ITPase-like"/>
    <property type="match status" value="1"/>
</dbReference>
<dbReference type="GO" id="GO:0046872">
    <property type="term" value="F:metal ion binding"/>
    <property type="evidence" value="ECO:0007669"/>
    <property type="project" value="UniProtKB-KW"/>
</dbReference>
<dbReference type="Proteomes" id="UP001529235">
    <property type="component" value="Unassembled WGS sequence"/>
</dbReference>
<name>A0ABD4Z5W3_9CREN</name>
<dbReference type="GO" id="GO:0009117">
    <property type="term" value="P:nucleotide metabolic process"/>
    <property type="evidence" value="ECO:0007669"/>
    <property type="project" value="UniProtKB-KW"/>
</dbReference>
<proteinExistence type="inferred from homology"/>
<sequence length="196" mass="22167">MEIFFVTNNMNKVREAEAILKEFGIVIKPINVKKIEIQHESLDEIARIAAQNAYQEIKKPVVVEDSGLFINVLNGFPGPYSSYVYKTIGLKGILKLLEDYKEIELRKARFVAVVALALSNNVIHLFKGVTEGLISFEIRGDKGFGYDPIFIPVGSTKTFAEMSIEEKNRYSHRGKAFKELGLWLQRFCVSNKSVCS</sequence>
<evidence type="ECO:0000256" key="8">
    <source>
        <dbReference type="ARBA" id="ARBA00051875"/>
    </source>
</evidence>
<feature type="active site" description="Proton acceptor" evidence="10">
    <location>
        <position position="65"/>
    </location>
</feature>
<accession>A0ABD4Z5W3</accession>
<evidence type="ECO:0000256" key="4">
    <source>
        <dbReference type="ARBA" id="ARBA00022741"/>
    </source>
</evidence>
<evidence type="ECO:0000256" key="11">
    <source>
        <dbReference type="RuleBase" id="RU003781"/>
    </source>
</evidence>
<comment type="subunit">
    <text evidence="2 10">Homodimer.</text>
</comment>
<dbReference type="CDD" id="cd00515">
    <property type="entry name" value="HAM1"/>
    <property type="match status" value="1"/>
</dbReference>
<dbReference type="PANTHER" id="PTHR11067:SF9">
    <property type="entry name" value="INOSINE TRIPHOSPHATE PYROPHOSPHATASE"/>
    <property type="match status" value="1"/>
</dbReference>
<keyword evidence="4 10" id="KW-0547">Nucleotide-binding</keyword>
<comment type="catalytic activity">
    <reaction evidence="9 10">
        <text>XTP + H2O = XMP + diphosphate + H(+)</text>
        <dbReference type="Rhea" id="RHEA:28610"/>
        <dbReference type="ChEBI" id="CHEBI:15377"/>
        <dbReference type="ChEBI" id="CHEBI:15378"/>
        <dbReference type="ChEBI" id="CHEBI:33019"/>
        <dbReference type="ChEBI" id="CHEBI:57464"/>
        <dbReference type="ChEBI" id="CHEBI:61314"/>
        <dbReference type="EC" id="3.6.1.66"/>
    </reaction>
</comment>
<keyword evidence="13" id="KW-1185">Reference proteome</keyword>
<dbReference type="NCBIfam" id="NF011396">
    <property type="entry name" value="PRK14821.1"/>
    <property type="match status" value="1"/>
</dbReference>
<keyword evidence="5 10" id="KW-0378">Hydrolase</keyword>
<evidence type="ECO:0000256" key="9">
    <source>
        <dbReference type="ARBA" id="ARBA00052017"/>
    </source>
</evidence>
<evidence type="ECO:0000256" key="6">
    <source>
        <dbReference type="ARBA" id="ARBA00022842"/>
    </source>
</evidence>
<evidence type="ECO:0000313" key="13">
    <source>
        <dbReference type="Proteomes" id="UP001529235"/>
    </source>
</evidence>
<evidence type="ECO:0000313" key="12">
    <source>
        <dbReference type="EMBL" id="MDK6028333.1"/>
    </source>
</evidence>
<keyword evidence="7 10" id="KW-0546">Nucleotide metabolism</keyword>
<evidence type="ECO:0000256" key="1">
    <source>
        <dbReference type="ARBA" id="ARBA00008023"/>
    </source>
</evidence>
<dbReference type="GO" id="GO:0035870">
    <property type="term" value="F:dITP diphosphatase activity"/>
    <property type="evidence" value="ECO:0007669"/>
    <property type="project" value="UniProtKB-UniRule"/>
</dbReference>
<dbReference type="InterPro" id="IPR002637">
    <property type="entry name" value="RdgB/HAM1"/>
</dbReference>
<comment type="catalytic activity">
    <reaction evidence="8 10">
        <text>dITP + H2O = dIMP + diphosphate + H(+)</text>
        <dbReference type="Rhea" id="RHEA:28342"/>
        <dbReference type="ChEBI" id="CHEBI:15377"/>
        <dbReference type="ChEBI" id="CHEBI:15378"/>
        <dbReference type="ChEBI" id="CHEBI:33019"/>
        <dbReference type="ChEBI" id="CHEBI:61194"/>
        <dbReference type="ChEBI" id="CHEBI:61382"/>
        <dbReference type="EC" id="3.6.1.66"/>
    </reaction>
</comment>
<dbReference type="NCBIfam" id="TIGR00042">
    <property type="entry name" value="RdgB/HAM1 family non-canonical purine NTP pyrophosphatase"/>
    <property type="match status" value="1"/>
</dbReference>
<dbReference type="GO" id="GO:0036222">
    <property type="term" value="F:XTP diphosphatase activity"/>
    <property type="evidence" value="ECO:0007669"/>
    <property type="project" value="UniProtKB-UniRule"/>
</dbReference>
<dbReference type="EC" id="3.6.1.66" evidence="10"/>
<comment type="catalytic activity">
    <reaction evidence="10">
        <text>ITP + H2O = IMP + diphosphate + H(+)</text>
        <dbReference type="Rhea" id="RHEA:29399"/>
        <dbReference type="ChEBI" id="CHEBI:15377"/>
        <dbReference type="ChEBI" id="CHEBI:15378"/>
        <dbReference type="ChEBI" id="CHEBI:33019"/>
        <dbReference type="ChEBI" id="CHEBI:58053"/>
        <dbReference type="ChEBI" id="CHEBI:61402"/>
        <dbReference type="EC" id="3.6.1.66"/>
    </reaction>
</comment>
<feature type="binding site" evidence="10">
    <location>
        <position position="36"/>
    </location>
    <ligand>
        <name>Mg(2+)</name>
        <dbReference type="ChEBI" id="CHEBI:18420"/>
    </ligand>
</feature>
<evidence type="ECO:0000256" key="2">
    <source>
        <dbReference type="ARBA" id="ARBA00011738"/>
    </source>
</evidence>
<dbReference type="InterPro" id="IPR029001">
    <property type="entry name" value="ITPase-like_fam"/>
</dbReference>
<feature type="binding site" evidence="10">
    <location>
        <position position="66"/>
    </location>
    <ligand>
        <name>substrate</name>
    </ligand>
</feature>
<comment type="caution">
    <text evidence="12">The sequence shown here is derived from an EMBL/GenBank/DDBJ whole genome shotgun (WGS) entry which is preliminary data.</text>
</comment>
<dbReference type="GO" id="GO:0000166">
    <property type="term" value="F:nucleotide binding"/>
    <property type="evidence" value="ECO:0007669"/>
    <property type="project" value="UniProtKB-KW"/>
</dbReference>
<comment type="similarity">
    <text evidence="1 10 11">Belongs to the HAM1 NTPase family.</text>
</comment>
<dbReference type="GO" id="GO:0009146">
    <property type="term" value="P:purine nucleoside triphosphate catabolic process"/>
    <property type="evidence" value="ECO:0007669"/>
    <property type="project" value="UniProtKB-UniRule"/>
</dbReference>
<feature type="binding site" evidence="10">
    <location>
        <begin position="7"/>
        <end position="12"/>
    </location>
    <ligand>
        <name>substrate</name>
    </ligand>
</feature>
<dbReference type="PANTHER" id="PTHR11067">
    <property type="entry name" value="INOSINE TRIPHOSPHATE PYROPHOSPHATASE/HAM1 PROTEIN"/>
    <property type="match status" value="1"/>
</dbReference>
<evidence type="ECO:0000256" key="3">
    <source>
        <dbReference type="ARBA" id="ARBA00022723"/>
    </source>
</evidence>
<dbReference type="FunFam" id="3.90.950.10:FF:000001">
    <property type="entry name" value="dITP/XTP pyrophosphatase"/>
    <property type="match status" value="1"/>
</dbReference>
<evidence type="ECO:0000256" key="7">
    <source>
        <dbReference type="ARBA" id="ARBA00023080"/>
    </source>
</evidence>
<keyword evidence="3 10" id="KW-0479">Metal-binding</keyword>
<evidence type="ECO:0000256" key="10">
    <source>
        <dbReference type="HAMAP-Rule" id="MF_01405"/>
    </source>
</evidence>
<protein>
    <recommendedName>
        <fullName evidence="10">dITP/XTP pyrophosphatase</fullName>
        <ecNumber evidence="10">3.6.1.66</ecNumber>
    </recommendedName>
    <alternativeName>
        <fullName evidence="10">Non-canonical purine NTP pyrophosphatase</fullName>
    </alternativeName>
    <alternativeName>
        <fullName evidence="10">Non-standard purine NTP pyrophosphatase</fullName>
    </alternativeName>
    <alternativeName>
        <fullName evidence="10">Nucleoside-triphosphate diphosphatase</fullName>
    </alternativeName>
    <alternativeName>
        <fullName evidence="10">Nucleoside-triphosphate pyrophosphatase</fullName>
        <shortName evidence="10">NTPase</shortName>
    </alternativeName>
</protein>
<dbReference type="Pfam" id="PF01725">
    <property type="entry name" value="Ham1p_like"/>
    <property type="match status" value="1"/>
</dbReference>
<comment type="function">
    <text evidence="10">Pyrophosphatase that catalyzes the hydrolysis of nucleoside triphosphates to their monophosphate derivatives, with a high preference for the non-canonical purine nucleotides XTP (xanthosine triphosphate), dITP (deoxyinosine triphosphate) and ITP. Seems to function as a house-cleaning enzyme that removes non-canonical purine nucleotides from the nucleotide pool, thus preventing their incorporation into DNA/RNA and avoiding chromosomal lesions.</text>
</comment>
<dbReference type="GO" id="GO:0036220">
    <property type="term" value="F:ITP diphosphatase activity"/>
    <property type="evidence" value="ECO:0007669"/>
    <property type="project" value="UniProtKB-UniRule"/>
</dbReference>
<dbReference type="Gene3D" id="3.90.950.10">
    <property type="match status" value="1"/>
</dbReference>
<dbReference type="EMBL" id="JASNVW010000001">
    <property type="protein sequence ID" value="MDK6028333.1"/>
    <property type="molecule type" value="Genomic_DNA"/>
</dbReference>
<dbReference type="AlphaFoldDB" id="A0ABD4Z5W3"/>
<feature type="binding site" evidence="10">
    <location>
        <begin position="172"/>
        <end position="173"/>
    </location>
    <ligand>
        <name>substrate</name>
    </ligand>
</feature>
<evidence type="ECO:0000256" key="5">
    <source>
        <dbReference type="ARBA" id="ARBA00022801"/>
    </source>
</evidence>
<dbReference type="RefSeq" id="WP_285273299.1">
    <property type="nucleotide sequence ID" value="NZ_JASNVW010000001.1"/>
</dbReference>
<organism evidence="12 13">
    <name type="scientific">Ignisphaera cupida</name>
    <dbReference type="NCBI Taxonomy" id="3050454"/>
    <lineage>
        <taxon>Archaea</taxon>
        <taxon>Thermoproteota</taxon>
        <taxon>Thermoprotei</taxon>
        <taxon>Desulfurococcales</taxon>
        <taxon>Desulfurococcaceae</taxon>
        <taxon>Ignisphaera</taxon>
    </lineage>
</organism>
<comment type="cofactor">
    <cofactor evidence="10">
        <name>Mg(2+)</name>
        <dbReference type="ChEBI" id="CHEBI:18420"/>
    </cofactor>
    <text evidence="10">Binds 1 Mg(2+) ion per subunit.</text>
</comment>
<keyword evidence="6 10" id="KW-0460">Magnesium</keyword>
<feature type="binding site" evidence="10">
    <location>
        <begin position="144"/>
        <end position="147"/>
    </location>
    <ligand>
        <name>substrate</name>
    </ligand>
</feature>
<dbReference type="HAMAP" id="MF_01405">
    <property type="entry name" value="Non_canon_purine_NTPase"/>
    <property type="match status" value="1"/>
</dbReference>
<feature type="binding site" evidence="10">
    <location>
        <position position="65"/>
    </location>
    <ligand>
        <name>Mg(2+)</name>
        <dbReference type="ChEBI" id="CHEBI:18420"/>
    </ligand>
</feature>